<feature type="chain" id="PRO_5045303834" description="CopC domain-containing protein" evidence="6">
    <location>
        <begin position="23"/>
        <end position="191"/>
    </location>
</feature>
<dbReference type="InterPro" id="IPR014756">
    <property type="entry name" value="Ig_E-set"/>
</dbReference>
<keyword evidence="5" id="KW-1133">Transmembrane helix</keyword>
<keyword evidence="4" id="KW-0186">Copper</keyword>
<accession>A0ABX3ZJD0</accession>
<dbReference type="SUPFAM" id="SSF81296">
    <property type="entry name" value="E set domains"/>
    <property type="match status" value="1"/>
</dbReference>
<evidence type="ECO:0000259" key="7">
    <source>
        <dbReference type="Pfam" id="PF04234"/>
    </source>
</evidence>
<sequence length="191" mass="21078">MMKQILFALAAVFLLFVPGVYAHTHLESTNPAEGETVTENIQTIDLAYGGKIEEGSTFKVIASDGKEMAIHSISINEGVLSGIMLDPLPNDTYTVEWDSISEDGHPLTGSFAFKVNAPKTNKEEDSAADTTEKIENDVNSLVDTLKDETNSDEEDEGSFWTLIIVTALIVLILTVITMYSYKRWLVKKTKK</sequence>
<keyword evidence="2" id="KW-0479">Metal-binding</keyword>
<gene>
    <name evidence="8" type="ORF">CBM15_07740</name>
</gene>
<organism evidence="8 9">
    <name type="scientific">Solibacillus kalamii</name>
    <dbReference type="NCBI Taxonomy" id="1748298"/>
    <lineage>
        <taxon>Bacteria</taxon>
        <taxon>Bacillati</taxon>
        <taxon>Bacillota</taxon>
        <taxon>Bacilli</taxon>
        <taxon>Bacillales</taxon>
        <taxon>Caryophanaceae</taxon>
        <taxon>Solibacillus</taxon>
    </lineage>
</organism>
<dbReference type="Pfam" id="PF04234">
    <property type="entry name" value="CopC"/>
    <property type="match status" value="1"/>
</dbReference>
<keyword evidence="9" id="KW-1185">Reference proteome</keyword>
<dbReference type="Gene3D" id="2.60.40.1220">
    <property type="match status" value="1"/>
</dbReference>
<reference evidence="8 9" key="1">
    <citation type="journal article" date="2017" name="Int. J. Syst. Evol. Microbiol.">
        <title>Solibacillus kalamii sp. nov., isolated from a high-efficiency particulate arrestance filter system used in the International Space Station.</title>
        <authorList>
            <person name="Checinska Sielaff A."/>
            <person name="Kumar R.M."/>
            <person name="Pal D."/>
            <person name="Mayilraj S."/>
            <person name="Venkateswaran K."/>
        </authorList>
    </citation>
    <scope>NUCLEOTIDE SEQUENCE [LARGE SCALE GENOMIC DNA]</scope>
    <source>
        <strain evidence="8 9">ISSFR-015</strain>
    </source>
</reference>
<comment type="caution">
    <text evidence="8">The sequence shown here is derived from an EMBL/GenBank/DDBJ whole genome shotgun (WGS) entry which is preliminary data.</text>
</comment>
<dbReference type="RefSeq" id="WP_087616882.1">
    <property type="nucleotide sequence ID" value="NZ_JAFBEY010000001.1"/>
</dbReference>
<evidence type="ECO:0000256" key="1">
    <source>
        <dbReference type="ARBA" id="ARBA00004196"/>
    </source>
</evidence>
<dbReference type="PANTHER" id="PTHR34820:SF4">
    <property type="entry name" value="INNER MEMBRANE PROTEIN YEBZ"/>
    <property type="match status" value="1"/>
</dbReference>
<feature type="transmembrane region" description="Helical" evidence="5">
    <location>
        <begin position="159"/>
        <end position="181"/>
    </location>
</feature>
<name>A0ABX3ZJD0_9BACL</name>
<keyword evidence="5" id="KW-0812">Transmembrane</keyword>
<dbReference type="EMBL" id="NHNT01000003">
    <property type="protein sequence ID" value="OUZ39543.1"/>
    <property type="molecule type" value="Genomic_DNA"/>
</dbReference>
<feature type="signal peptide" evidence="6">
    <location>
        <begin position="1"/>
        <end position="22"/>
    </location>
</feature>
<keyword evidence="5" id="KW-0472">Membrane</keyword>
<proteinExistence type="predicted"/>
<dbReference type="Proteomes" id="UP000196594">
    <property type="component" value="Unassembled WGS sequence"/>
</dbReference>
<evidence type="ECO:0000313" key="8">
    <source>
        <dbReference type="EMBL" id="OUZ39543.1"/>
    </source>
</evidence>
<feature type="domain" description="CopC" evidence="7">
    <location>
        <begin position="23"/>
        <end position="115"/>
    </location>
</feature>
<dbReference type="InterPro" id="IPR032694">
    <property type="entry name" value="CopC/D"/>
</dbReference>
<protein>
    <recommendedName>
        <fullName evidence="7">CopC domain-containing protein</fullName>
    </recommendedName>
</protein>
<comment type="subcellular location">
    <subcellularLocation>
        <location evidence="1">Cell envelope</location>
    </subcellularLocation>
</comment>
<dbReference type="InterPro" id="IPR007348">
    <property type="entry name" value="CopC_dom"/>
</dbReference>
<dbReference type="InterPro" id="IPR014755">
    <property type="entry name" value="Cu-Rt/internalin_Ig-like"/>
</dbReference>
<evidence type="ECO:0000256" key="6">
    <source>
        <dbReference type="SAM" id="SignalP"/>
    </source>
</evidence>
<evidence type="ECO:0000256" key="4">
    <source>
        <dbReference type="ARBA" id="ARBA00023008"/>
    </source>
</evidence>
<evidence type="ECO:0000313" key="9">
    <source>
        <dbReference type="Proteomes" id="UP000196594"/>
    </source>
</evidence>
<keyword evidence="3 6" id="KW-0732">Signal</keyword>
<evidence type="ECO:0000256" key="5">
    <source>
        <dbReference type="SAM" id="Phobius"/>
    </source>
</evidence>
<dbReference type="PANTHER" id="PTHR34820">
    <property type="entry name" value="INNER MEMBRANE PROTEIN YEBZ"/>
    <property type="match status" value="1"/>
</dbReference>
<evidence type="ECO:0000256" key="3">
    <source>
        <dbReference type="ARBA" id="ARBA00022729"/>
    </source>
</evidence>
<evidence type="ECO:0000256" key="2">
    <source>
        <dbReference type="ARBA" id="ARBA00022723"/>
    </source>
</evidence>